<dbReference type="AlphaFoldDB" id="A0A2P2L634"/>
<evidence type="ECO:0000256" key="1">
    <source>
        <dbReference type="SAM" id="Phobius"/>
    </source>
</evidence>
<feature type="transmembrane region" description="Helical" evidence="1">
    <location>
        <begin position="29"/>
        <end position="49"/>
    </location>
</feature>
<evidence type="ECO:0000313" key="2">
    <source>
        <dbReference type="EMBL" id="MBX13452.1"/>
    </source>
</evidence>
<protein>
    <submittedName>
        <fullName evidence="2">Uncharacterized protein</fullName>
    </submittedName>
</protein>
<accession>A0A2P2L634</accession>
<reference evidence="2" key="1">
    <citation type="submission" date="2018-02" db="EMBL/GenBank/DDBJ databases">
        <title>Rhizophora mucronata_Transcriptome.</title>
        <authorList>
            <person name="Meera S.P."/>
            <person name="Sreeshan A."/>
            <person name="Augustine A."/>
        </authorList>
    </citation>
    <scope>NUCLEOTIDE SEQUENCE</scope>
    <source>
        <tissue evidence="2">Leaf</tissue>
    </source>
</reference>
<keyword evidence="1" id="KW-1133">Transmembrane helix</keyword>
<name>A0A2P2L634_RHIMU</name>
<organism evidence="2">
    <name type="scientific">Rhizophora mucronata</name>
    <name type="common">Asiatic mangrove</name>
    <dbReference type="NCBI Taxonomy" id="61149"/>
    <lineage>
        <taxon>Eukaryota</taxon>
        <taxon>Viridiplantae</taxon>
        <taxon>Streptophyta</taxon>
        <taxon>Embryophyta</taxon>
        <taxon>Tracheophyta</taxon>
        <taxon>Spermatophyta</taxon>
        <taxon>Magnoliopsida</taxon>
        <taxon>eudicotyledons</taxon>
        <taxon>Gunneridae</taxon>
        <taxon>Pentapetalae</taxon>
        <taxon>rosids</taxon>
        <taxon>fabids</taxon>
        <taxon>Malpighiales</taxon>
        <taxon>Rhizophoraceae</taxon>
        <taxon>Rhizophora</taxon>
    </lineage>
</organism>
<keyword evidence="1" id="KW-0472">Membrane</keyword>
<dbReference type="EMBL" id="GGEC01032968">
    <property type="protein sequence ID" value="MBX13452.1"/>
    <property type="molecule type" value="Transcribed_RNA"/>
</dbReference>
<keyword evidence="1" id="KW-0812">Transmembrane</keyword>
<sequence length="55" mass="6771">MYQSINFHFPLPFEAIDCDNLTLYFGHLMYYMFFVLEQQLWSLVYNGLLNTRLWI</sequence>
<proteinExistence type="predicted"/>